<feature type="domain" description="Lipocalin/cytosolic fatty-acid binding" evidence="13">
    <location>
        <begin position="35"/>
        <end position="173"/>
    </location>
</feature>
<gene>
    <name evidence="14" type="primary">blc</name>
    <name evidence="14" type="ORF">Sant_3544</name>
</gene>
<dbReference type="HOGENOM" id="CLU_068449_3_0_6"/>
<evidence type="ECO:0000256" key="2">
    <source>
        <dbReference type="ARBA" id="ARBA00006889"/>
    </source>
</evidence>
<feature type="chain" id="PRO_5013436847" description="Outer membrane lipoprotein Blc" evidence="12">
    <location>
        <begin position="28"/>
        <end position="179"/>
    </location>
</feature>
<dbReference type="Gene3D" id="2.40.128.20">
    <property type="match status" value="1"/>
</dbReference>
<comment type="subcellular location">
    <subcellularLocation>
        <location evidence="1">Cell outer membrane</location>
        <topology evidence="1">Lipid-anchor</topology>
    </subcellularLocation>
</comment>
<organism evidence="14 15">
    <name type="scientific">Sodalis praecaptivus</name>
    <dbReference type="NCBI Taxonomy" id="1239307"/>
    <lineage>
        <taxon>Bacteria</taxon>
        <taxon>Pseudomonadati</taxon>
        <taxon>Pseudomonadota</taxon>
        <taxon>Gammaproteobacteria</taxon>
        <taxon>Enterobacterales</taxon>
        <taxon>Bruguierivoracaceae</taxon>
        <taxon>Sodalis</taxon>
    </lineage>
</organism>
<keyword evidence="8 12" id="KW-0998">Cell outer membrane</keyword>
<sequence>MSAWRTFSLLISSLLSLSCSVSPPAGVRPVEPFTVDRYLGTWYEIARLDHPFERGLDHVTAQYILRSDGSIKVINSGFSAAKQRWKQSIGKARFLGSPQTASLKVSFFGPFYGGYHVIALDEDYRYALVAGPSRDYLWILSRTPTLNAQARQALLHTARELNFPVDSLIWVKQDMPPPA</sequence>
<dbReference type="RefSeq" id="WP_025423650.1">
    <property type="nucleotide sequence ID" value="NZ_CP006569.1"/>
</dbReference>
<evidence type="ECO:0000313" key="14">
    <source>
        <dbReference type="EMBL" id="AHF78528.1"/>
    </source>
</evidence>
<dbReference type="Proteomes" id="UP000019028">
    <property type="component" value="Chromosome"/>
</dbReference>
<evidence type="ECO:0000256" key="12">
    <source>
        <dbReference type="PIRNR" id="PIRNR036893"/>
    </source>
</evidence>
<evidence type="ECO:0000256" key="1">
    <source>
        <dbReference type="ARBA" id="ARBA00004459"/>
    </source>
</evidence>
<dbReference type="InterPro" id="IPR000566">
    <property type="entry name" value="Lipocln_cytosolic_FA-bd_dom"/>
</dbReference>
<dbReference type="InterPro" id="IPR012674">
    <property type="entry name" value="Calycin"/>
</dbReference>
<dbReference type="SUPFAM" id="SSF50814">
    <property type="entry name" value="Lipocalins"/>
    <property type="match status" value="1"/>
</dbReference>
<dbReference type="PATRIC" id="fig|1239307.3.peg.3902"/>
<evidence type="ECO:0000256" key="4">
    <source>
        <dbReference type="ARBA" id="ARBA00022729"/>
    </source>
</evidence>
<dbReference type="FunFam" id="2.40.128.20:FF:000002">
    <property type="entry name" value="Outer membrane lipoprotein Blc"/>
    <property type="match status" value="1"/>
</dbReference>
<dbReference type="GO" id="GO:0006950">
    <property type="term" value="P:response to stress"/>
    <property type="evidence" value="ECO:0007669"/>
    <property type="project" value="UniProtKB-ARBA"/>
</dbReference>
<dbReference type="InterPro" id="IPR002446">
    <property type="entry name" value="Lipocalin_bac"/>
</dbReference>
<evidence type="ECO:0000259" key="13">
    <source>
        <dbReference type="Pfam" id="PF08212"/>
    </source>
</evidence>
<evidence type="ECO:0000256" key="5">
    <source>
        <dbReference type="ARBA" id="ARBA00023121"/>
    </source>
</evidence>
<dbReference type="PRINTS" id="PR01171">
    <property type="entry name" value="BCTLIPOCALIN"/>
</dbReference>
<name>W0I270_9GAMM</name>
<keyword evidence="6 12" id="KW-0472">Membrane</keyword>
<evidence type="ECO:0000256" key="7">
    <source>
        <dbReference type="ARBA" id="ARBA00023139"/>
    </source>
</evidence>
<dbReference type="EMBL" id="CP006569">
    <property type="protein sequence ID" value="AHF78528.1"/>
    <property type="molecule type" value="Genomic_DNA"/>
</dbReference>
<dbReference type="GO" id="GO:0008289">
    <property type="term" value="F:lipid binding"/>
    <property type="evidence" value="ECO:0007669"/>
    <property type="project" value="UniProtKB-UniRule"/>
</dbReference>
<evidence type="ECO:0000256" key="11">
    <source>
        <dbReference type="ARBA" id="ARBA00071217"/>
    </source>
</evidence>
<dbReference type="Pfam" id="PF08212">
    <property type="entry name" value="Lipocalin_2"/>
    <property type="match status" value="1"/>
</dbReference>
<evidence type="ECO:0000313" key="15">
    <source>
        <dbReference type="Proteomes" id="UP000019028"/>
    </source>
</evidence>
<dbReference type="InterPro" id="IPR022271">
    <property type="entry name" value="Lipocalin_ApoD"/>
</dbReference>
<comment type="subunit">
    <text evidence="3 12">Homodimer.</text>
</comment>
<dbReference type="InterPro" id="IPR047202">
    <property type="entry name" value="Lipocalin_Blc-like_dom"/>
</dbReference>
<dbReference type="OrthoDB" id="9793905at2"/>
<dbReference type="PROSITE" id="PS51257">
    <property type="entry name" value="PROKAR_LIPOPROTEIN"/>
    <property type="match status" value="1"/>
</dbReference>
<accession>W0I270</accession>
<dbReference type="PIRSF" id="PIRSF036893">
    <property type="entry name" value="Lipocalin_ApoD"/>
    <property type="match status" value="1"/>
</dbReference>
<evidence type="ECO:0000256" key="10">
    <source>
        <dbReference type="ARBA" id="ARBA00057024"/>
    </source>
</evidence>
<dbReference type="CDD" id="cd19438">
    <property type="entry name" value="lipocalin_Blc-like"/>
    <property type="match status" value="1"/>
</dbReference>
<dbReference type="KEGG" id="sod:Sant_3544"/>
<comment type="similarity">
    <text evidence="2 12">Belongs to the calycin superfamily. Lipocalin family.</text>
</comment>
<dbReference type="PANTHER" id="PTHR10612:SF34">
    <property type="entry name" value="APOLIPOPROTEIN D"/>
    <property type="match status" value="1"/>
</dbReference>
<keyword evidence="15" id="KW-1185">Reference proteome</keyword>
<evidence type="ECO:0000256" key="6">
    <source>
        <dbReference type="ARBA" id="ARBA00023136"/>
    </source>
</evidence>
<dbReference type="GO" id="GO:0009279">
    <property type="term" value="C:cell outer membrane"/>
    <property type="evidence" value="ECO:0007669"/>
    <property type="project" value="UniProtKB-SubCell"/>
</dbReference>
<dbReference type="AlphaFoldDB" id="W0I270"/>
<evidence type="ECO:0000256" key="3">
    <source>
        <dbReference type="ARBA" id="ARBA00011738"/>
    </source>
</evidence>
<evidence type="ECO:0000256" key="9">
    <source>
        <dbReference type="ARBA" id="ARBA00023288"/>
    </source>
</evidence>
<comment type="function">
    <text evidence="10 12">Involved in the storage or transport of lipids necessary for membrane maintenance under stressful conditions. Displays a binding preference for lysophospholipids.</text>
</comment>
<dbReference type="PANTHER" id="PTHR10612">
    <property type="entry name" value="APOLIPOPROTEIN D"/>
    <property type="match status" value="1"/>
</dbReference>
<keyword evidence="4 12" id="KW-0732">Signal</keyword>
<keyword evidence="5 12" id="KW-0446">Lipid-binding</keyword>
<proteinExistence type="inferred from homology"/>
<feature type="signal peptide" evidence="12">
    <location>
        <begin position="1"/>
        <end position="27"/>
    </location>
</feature>
<keyword evidence="7" id="KW-0564">Palmitate</keyword>
<keyword evidence="9 12" id="KW-0449">Lipoprotein</keyword>
<reference evidence="14 15" key="1">
    <citation type="journal article" date="2014" name="Genome Biol. Evol.">
        <title>Genome degeneration and adaptation in a nascent stage of symbiosis.</title>
        <authorList>
            <person name="Oakeson K.F."/>
            <person name="Gil R."/>
            <person name="Clayton A.L."/>
            <person name="Dunn D.M."/>
            <person name="von Niederhausern A.C."/>
            <person name="Hamil C."/>
            <person name="Aoyagi A."/>
            <person name="Duval B."/>
            <person name="Baca A."/>
            <person name="Silva F.J."/>
            <person name="Vallier A."/>
            <person name="Jackson D.G."/>
            <person name="Latorre A."/>
            <person name="Weiss R.B."/>
            <person name="Heddi A."/>
            <person name="Moya A."/>
            <person name="Dale C."/>
        </authorList>
    </citation>
    <scope>NUCLEOTIDE SEQUENCE [LARGE SCALE GENOMIC DNA]</scope>
    <source>
        <strain evidence="14 15">HS1</strain>
    </source>
</reference>
<protein>
    <recommendedName>
        <fullName evidence="11 12">Outer membrane lipoprotein Blc</fullName>
    </recommendedName>
</protein>
<evidence type="ECO:0000256" key="8">
    <source>
        <dbReference type="ARBA" id="ARBA00023237"/>
    </source>
</evidence>